<dbReference type="SMART" id="SM00530">
    <property type="entry name" value="HTH_XRE"/>
    <property type="match status" value="1"/>
</dbReference>
<accession>A0AAE3GG37</accession>
<sequence length="285" mass="31331">MSDNELGEFLRDRREAVTPAQVGLPAGPRRRVPGLRRAELATLAGVSVDYLTRLEQGRDRHPSPQVLGALADALLLSTTDRDRLQLLWARTKPRHMCPRAITPPDRTARASLLALLDRLEPTPAIVVNRLGEVLAHTAGYERLARPVGLLDGRQPSLVRFVFTDPRARSTYLDWDRVADEQISDLKADSHGSDPVVTHLADELAVTAGAAFTDRWRAAARLPSRTGMQRWAHPDAGELRLNYESLQVSDMDGQRLVVYLPADEATAGALDRLTGRQPGALRVVAG</sequence>
<dbReference type="Gene3D" id="1.10.260.40">
    <property type="entry name" value="lambda repressor-like DNA-binding domains"/>
    <property type="match status" value="1"/>
</dbReference>
<protein>
    <submittedName>
        <fullName evidence="2">Helix-turn-helix domain-containing protein</fullName>
    </submittedName>
</protein>
<feature type="domain" description="HTH cro/C1-type" evidence="1">
    <location>
        <begin position="34"/>
        <end position="81"/>
    </location>
</feature>
<dbReference type="SUPFAM" id="SSF47413">
    <property type="entry name" value="lambda repressor-like DNA-binding domains"/>
    <property type="match status" value="1"/>
</dbReference>
<keyword evidence="3" id="KW-1185">Reference proteome</keyword>
<dbReference type="CDD" id="cd00093">
    <property type="entry name" value="HTH_XRE"/>
    <property type="match status" value="1"/>
</dbReference>
<dbReference type="Gene3D" id="3.30.450.180">
    <property type="match status" value="1"/>
</dbReference>
<dbReference type="RefSeq" id="WP_253773510.1">
    <property type="nucleotide sequence ID" value="NZ_JAMTCK010000008.1"/>
</dbReference>
<dbReference type="EMBL" id="JAMTCK010000008">
    <property type="protein sequence ID" value="MCP2167058.1"/>
    <property type="molecule type" value="Genomic_DNA"/>
</dbReference>
<dbReference type="InterPro" id="IPR041413">
    <property type="entry name" value="MLTR_LBD"/>
</dbReference>
<dbReference type="GO" id="GO:0003677">
    <property type="term" value="F:DNA binding"/>
    <property type="evidence" value="ECO:0007669"/>
    <property type="project" value="InterPro"/>
</dbReference>
<dbReference type="InterPro" id="IPR010982">
    <property type="entry name" value="Lambda_DNA-bd_dom_sf"/>
</dbReference>
<dbReference type="Proteomes" id="UP001206128">
    <property type="component" value="Unassembled WGS sequence"/>
</dbReference>
<evidence type="ECO:0000259" key="1">
    <source>
        <dbReference type="PROSITE" id="PS50943"/>
    </source>
</evidence>
<name>A0AAE3GG37_9PSEU</name>
<evidence type="ECO:0000313" key="2">
    <source>
        <dbReference type="EMBL" id="MCP2167058.1"/>
    </source>
</evidence>
<comment type="caution">
    <text evidence="2">The sequence shown here is derived from an EMBL/GenBank/DDBJ whole genome shotgun (WGS) entry which is preliminary data.</text>
</comment>
<dbReference type="PROSITE" id="PS50943">
    <property type="entry name" value="HTH_CROC1"/>
    <property type="match status" value="1"/>
</dbReference>
<dbReference type="InterPro" id="IPR001387">
    <property type="entry name" value="Cro/C1-type_HTH"/>
</dbReference>
<gene>
    <name evidence="2" type="ORF">LX83_003930</name>
</gene>
<dbReference type="PANTHER" id="PTHR35010:SF2">
    <property type="entry name" value="BLL4672 PROTEIN"/>
    <property type="match status" value="1"/>
</dbReference>
<dbReference type="PANTHER" id="PTHR35010">
    <property type="entry name" value="BLL4672 PROTEIN-RELATED"/>
    <property type="match status" value="1"/>
</dbReference>
<proteinExistence type="predicted"/>
<evidence type="ECO:0000313" key="3">
    <source>
        <dbReference type="Proteomes" id="UP001206128"/>
    </source>
</evidence>
<dbReference type="Pfam" id="PF13560">
    <property type="entry name" value="HTH_31"/>
    <property type="match status" value="1"/>
</dbReference>
<organism evidence="2 3">
    <name type="scientific">Goodfellowiella coeruleoviolacea</name>
    <dbReference type="NCBI Taxonomy" id="334858"/>
    <lineage>
        <taxon>Bacteria</taxon>
        <taxon>Bacillati</taxon>
        <taxon>Actinomycetota</taxon>
        <taxon>Actinomycetes</taxon>
        <taxon>Pseudonocardiales</taxon>
        <taxon>Pseudonocardiaceae</taxon>
        <taxon>Goodfellowiella</taxon>
    </lineage>
</organism>
<dbReference type="Pfam" id="PF17765">
    <property type="entry name" value="MLTR_LBD"/>
    <property type="match status" value="1"/>
</dbReference>
<dbReference type="AlphaFoldDB" id="A0AAE3GG37"/>
<reference evidence="2" key="1">
    <citation type="submission" date="2022-06" db="EMBL/GenBank/DDBJ databases">
        <title>Genomic Encyclopedia of Archaeal and Bacterial Type Strains, Phase II (KMG-II): from individual species to whole genera.</title>
        <authorList>
            <person name="Goeker M."/>
        </authorList>
    </citation>
    <scope>NUCLEOTIDE SEQUENCE</scope>
    <source>
        <strain evidence="2">DSM 43935</strain>
    </source>
</reference>